<feature type="transmembrane region" description="Helical" evidence="1">
    <location>
        <begin position="20"/>
        <end position="49"/>
    </location>
</feature>
<proteinExistence type="predicted"/>
<keyword evidence="1" id="KW-1133">Transmembrane helix</keyword>
<keyword evidence="1" id="KW-0812">Transmembrane</keyword>
<protein>
    <submittedName>
        <fullName evidence="2 4">Uncharacterized protein</fullName>
    </submittedName>
</protein>
<evidence type="ECO:0000313" key="3">
    <source>
        <dbReference type="Proteomes" id="UP000275846"/>
    </source>
</evidence>
<evidence type="ECO:0000256" key="1">
    <source>
        <dbReference type="SAM" id="Phobius"/>
    </source>
</evidence>
<gene>
    <name evidence="2" type="ORF">SSLN_LOCUS2622</name>
</gene>
<sequence length="286" mass="31149">MDLRHFIRQSACQTSAVRALLALSLLLAITVTAHLLLALLTQLIIFRLLSRRILAEIVRQQQPMCRAESDQCARGSTYQPINSAAVQTELNTDSFFERLSDVHLTGAYFPNADSKCSSYTPSLLSTSLDNASLIESQSSASTSATGSVLALQRAGDSTQSTESFTLLQPSAYALPLQVHHRSSALSKTDDRLDPMHNLNSTDALLGNLTGSEVSVTPSNPISRELLPDVSKSSPAFQPVSGYDAPSCFFLHRHGFAPQASRSTIEVLRRTYRGTPNEACSYTLRML</sequence>
<keyword evidence="1" id="KW-0472">Membrane</keyword>
<dbReference type="EMBL" id="UYSU01032299">
    <property type="protein sequence ID" value="VDL89007.1"/>
    <property type="molecule type" value="Genomic_DNA"/>
</dbReference>
<reference evidence="2 3" key="2">
    <citation type="submission" date="2018-11" db="EMBL/GenBank/DDBJ databases">
        <authorList>
            <consortium name="Pathogen Informatics"/>
        </authorList>
    </citation>
    <scope>NUCLEOTIDE SEQUENCE [LARGE SCALE GENOMIC DNA]</scope>
    <source>
        <strain evidence="2 3">NST_G2</strain>
    </source>
</reference>
<evidence type="ECO:0000313" key="4">
    <source>
        <dbReference type="WBParaSite" id="SSLN_0000270901-mRNA-1"/>
    </source>
</evidence>
<keyword evidence="3" id="KW-1185">Reference proteome</keyword>
<dbReference type="Proteomes" id="UP000275846">
    <property type="component" value="Unassembled WGS sequence"/>
</dbReference>
<name>A0A183SEH4_SCHSO</name>
<accession>A0A183SEH4</accession>
<organism evidence="4">
    <name type="scientific">Schistocephalus solidus</name>
    <name type="common">Tapeworm</name>
    <dbReference type="NCBI Taxonomy" id="70667"/>
    <lineage>
        <taxon>Eukaryota</taxon>
        <taxon>Metazoa</taxon>
        <taxon>Spiralia</taxon>
        <taxon>Lophotrochozoa</taxon>
        <taxon>Platyhelminthes</taxon>
        <taxon>Cestoda</taxon>
        <taxon>Eucestoda</taxon>
        <taxon>Diphyllobothriidea</taxon>
        <taxon>Diphyllobothriidae</taxon>
        <taxon>Schistocephalus</taxon>
    </lineage>
</organism>
<reference evidence="4" key="1">
    <citation type="submission" date="2016-06" db="UniProtKB">
        <authorList>
            <consortium name="WormBaseParasite"/>
        </authorList>
    </citation>
    <scope>IDENTIFICATION</scope>
</reference>
<dbReference type="WBParaSite" id="SSLN_0000270901-mRNA-1">
    <property type="protein sequence ID" value="SSLN_0000270901-mRNA-1"/>
    <property type="gene ID" value="SSLN_0000270901"/>
</dbReference>
<evidence type="ECO:0000313" key="2">
    <source>
        <dbReference type="EMBL" id="VDL89007.1"/>
    </source>
</evidence>
<dbReference type="AlphaFoldDB" id="A0A183SEH4"/>